<dbReference type="AlphaFoldDB" id="A0A1D2VKT8"/>
<dbReference type="InParanoid" id="A0A1D2VKT8"/>
<dbReference type="EMBL" id="KV454477">
    <property type="protein sequence ID" value="ODV62219.1"/>
    <property type="molecule type" value="Genomic_DNA"/>
</dbReference>
<dbReference type="OrthoDB" id="4096434at2759"/>
<dbReference type="GeneID" id="30965257"/>
<gene>
    <name evidence="1" type="ORF">ASCRUDRAFT_69042</name>
</gene>
<keyword evidence="2" id="KW-1185">Reference proteome</keyword>
<sequence length="145" mass="17216">MRKSNSNSEININSKINKRKYVSSKNCITREKLGKRQSDSRLSLPALAKILNLENNQEEAGKREKYILSILKNDIGFQLGNKTWVRDTPLQERERILDELYHKVKSVYDYDKELLEVIVRRASYYMMQGRLRRERRAAAKLRKQK</sequence>
<dbReference type="RefSeq" id="XP_020048526.1">
    <property type="nucleotide sequence ID" value="XM_020191621.1"/>
</dbReference>
<proteinExistence type="predicted"/>
<accession>A0A1D2VKT8</accession>
<evidence type="ECO:0000313" key="2">
    <source>
        <dbReference type="Proteomes" id="UP000095038"/>
    </source>
</evidence>
<evidence type="ECO:0000313" key="1">
    <source>
        <dbReference type="EMBL" id="ODV62219.1"/>
    </source>
</evidence>
<protein>
    <submittedName>
        <fullName evidence="1">Uncharacterized protein</fullName>
    </submittedName>
</protein>
<reference evidence="2" key="1">
    <citation type="submission" date="2016-05" db="EMBL/GenBank/DDBJ databases">
        <title>Comparative genomics of biotechnologically important yeasts.</title>
        <authorList>
            <consortium name="DOE Joint Genome Institute"/>
            <person name="Riley R."/>
            <person name="Haridas S."/>
            <person name="Wolfe K.H."/>
            <person name="Lopes M.R."/>
            <person name="Hittinger C.T."/>
            <person name="Goker M."/>
            <person name="Salamov A."/>
            <person name="Wisecaver J."/>
            <person name="Long T.M."/>
            <person name="Aerts A.L."/>
            <person name="Barry K."/>
            <person name="Choi C."/>
            <person name="Clum A."/>
            <person name="Coughlan A.Y."/>
            <person name="Deshpande S."/>
            <person name="Douglass A.P."/>
            <person name="Hanson S.J."/>
            <person name="Klenk H.-P."/>
            <person name="Labutti K."/>
            <person name="Lapidus A."/>
            <person name="Lindquist E."/>
            <person name="Lipzen A."/>
            <person name="Meier-Kolthoff J.P."/>
            <person name="Ohm R.A."/>
            <person name="Otillar R.P."/>
            <person name="Pangilinan J."/>
            <person name="Peng Y."/>
            <person name="Rokas A."/>
            <person name="Rosa C.A."/>
            <person name="Scheuner C."/>
            <person name="Sibirny A.A."/>
            <person name="Slot J.C."/>
            <person name="Stielow J.B."/>
            <person name="Sun H."/>
            <person name="Kurtzman C.P."/>
            <person name="Blackwell M."/>
            <person name="Grigoriev I.V."/>
            <person name="Jeffries T.W."/>
        </authorList>
    </citation>
    <scope>NUCLEOTIDE SEQUENCE [LARGE SCALE GENOMIC DNA]</scope>
    <source>
        <strain evidence="2">DSM 1968</strain>
    </source>
</reference>
<organism evidence="1 2">
    <name type="scientific">Ascoidea rubescens DSM 1968</name>
    <dbReference type="NCBI Taxonomy" id="1344418"/>
    <lineage>
        <taxon>Eukaryota</taxon>
        <taxon>Fungi</taxon>
        <taxon>Dikarya</taxon>
        <taxon>Ascomycota</taxon>
        <taxon>Saccharomycotina</taxon>
        <taxon>Saccharomycetes</taxon>
        <taxon>Ascoideaceae</taxon>
        <taxon>Ascoidea</taxon>
    </lineage>
</organism>
<name>A0A1D2VKT8_9ASCO</name>
<dbReference type="Proteomes" id="UP000095038">
    <property type="component" value="Unassembled WGS sequence"/>
</dbReference>